<protein>
    <submittedName>
        <fullName evidence="1">Multidrug resistance protein</fullName>
    </submittedName>
</protein>
<dbReference type="PRINTS" id="PR00702">
    <property type="entry name" value="ACRIFLAVINRP"/>
</dbReference>
<sequence length="243" mass="26200">MVVYLLICAGMAVLFLRTPTSFLPEEDQGVFMTTAQLPSGATMVNTTKVLQQVTDYYLTKEKDNVQSVFTVGGFGFSGQGQNNGLAFISLKPWSERVGEENSVTAIIQRAMIALSSINKAVVFPFNLPAVAELGTASGFDMELLDNGNLGHEKLTQARNELLSLAAQSPNQVTGVRPNGLEDTPMFKVNVNAAKAEAMGVALSDINQTNFHRLRQQLRERLPQPGAGEKSVCPGRHAVPYVAG</sequence>
<evidence type="ECO:0000313" key="1">
    <source>
        <dbReference type="EMBL" id="STL21459.1"/>
    </source>
</evidence>
<dbReference type="PANTHER" id="PTHR32063">
    <property type="match status" value="1"/>
</dbReference>
<dbReference type="InterPro" id="IPR001036">
    <property type="entry name" value="Acrflvin-R"/>
</dbReference>
<dbReference type="Gene3D" id="3.30.70.1440">
    <property type="entry name" value="Multidrug efflux transporter AcrB pore domain"/>
    <property type="match status" value="1"/>
</dbReference>
<name>A0A377AKN6_ECOLX</name>
<reference evidence="1 2" key="1">
    <citation type="submission" date="2018-06" db="EMBL/GenBank/DDBJ databases">
        <authorList>
            <consortium name="Pathogen Informatics"/>
            <person name="Doyle S."/>
        </authorList>
    </citation>
    <scope>NUCLEOTIDE SEQUENCE [LARGE SCALE GENOMIC DNA]</scope>
    <source>
        <strain evidence="1 2">NCTC9962</strain>
    </source>
</reference>
<evidence type="ECO:0000313" key="2">
    <source>
        <dbReference type="Proteomes" id="UP000254052"/>
    </source>
</evidence>
<dbReference type="Proteomes" id="UP000254052">
    <property type="component" value="Unassembled WGS sequence"/>
</dbReference>
<dbReference type="GO" id="GO:0005886">
    <property type="term" value="C:plasma membrane"/>
    <property type="evidence" value="ECO:0007669"/>
    <property type="project" value="TreeGrafter"/>
</dbReference>
<organism evidence="1 2">
    <name type="scientific">Escherichia coli</name>
    <dbReference type="NCBI Taxonomy" id="562"/>
    <lineage>
        <taxon>Bacteria</taxon>
        <taxon>Pseudomonadati</taxon>
        <taxon>Pseudomonadota</taxon>
        <taxon>Gammaproteobacteria</taxon>
        <taxon>Enterobacterales</taxon>
        <taxon>Enterobacteriaceae</taxon>
        <taxon>Escherichia</taxon>
    </lineage>
</organism>
<dbReference type="FunFam" id="3.30.70.1430:FF:000002">
    <property type="entry name" value="Efflux pump membrane transporter"/>
    <property type="match status" value="1"/>
</dbReference>
<dbReference type="PANTHER" id="PTHR32063:SF13">
    <property type="entry name" value="MULTIDRUG EFFLUX PUMP SUBUNIT ACRB-RELATED"/>
    <property type="match status" value="1"/>
</dbReference>
<dbReference type="EMBL" id="UGED01000004">
    <property type="protein sequence ID" value="STL21459.1"/>
    <property type="molecule type" value="Genomic_DNA"/>
</dbReference>
<dbReference type="Pfam" id="PF00873">
    <property type="entry name" value="ACR_tran"/>
    <property type="match status" value="1"/>
</dbReference>
<gene>
    <name evidence="1" type="primary">mdtF_3</name>
    <name evidence="1" type="ORF">NCTC9962_01307</name>
</gene>
<proteinExistence type="predicted"/>
<dbReference type="SUPFAM" id="SSF82693">
    <property type="entry name" value="Multidrug efflux transporter AcrB pore domain, PN1, PN2, PC1 and PC2 subdomains"/>
    <property type="match status" value="2"/>
</dbReference>
<dbReference type="Gene3D" id="3.30.70.1430">
    <property type="entry name" value="Multidrug efflux transporter AcrB pore domain"/>
    <property type="match status" value="1"/>
</dbReference>
<accession>A0A377AKN6</accession>
<dbReference type="AlphaFoldDB" id="A0A377AKN6"/>
<dbReference type="GO" id="GO:0042910">
    <property type="term" value="F:xenobiotic transmembrane transporter activity"/>
    <property type="evidence" value="ECO:0007669"/>
    <property type="project" value="TreeGrafter"/>
</dbReference>